<evidence type="ECO:0000256" key="4">
    <source>
        <dbReference type="ARBA" id="ARBA00023136"/>
    </source>
</evidence>
<gene>
    <name evidence="7" type="ORF">SCAR479_03109</name>
</gene>
<dbReference type="SUPFAM" id="SSF103473">
    <property type="entry name" value="MFS general substrate transporter"/>
    <property type="match status" value="1"/>
</dbReference>
<evidence type="ECO:0000256" key="6">
    <source>
        <dbReference type="SAM" id="Phobius"/>
    </source>
</evidence>
<keyword evidence="8" id="KW-1185">Reference proteome</keyword>
<protein>
    <submittedName>
        <fullName evidence="7">Major facilitator superfamily (MFS) profile domain-containing protein</fullName>
    </submittedName>
</protein>
<evidence type="ECO:0000313" key="7">
    <source>
        <dbReference type="EMBL" id="KAK9779985.1"/>
    </source>
</evidence>
<sequence>MEQEPFIQEDDRPGSDSPRSPPTGRINSLQHDRGNYNRSLLGCIFMLKFCIQFSSALLELPMVRLIEQIVCQSRLHIDVNSEEEQLCKVPLVQDKVASIIGCFDGYDLWINIELERQEVHHQASPHGTDSCPVLDYSCYSGSGMPVELLLLSSLFLFVGGGIRVELSMLYTSFSDAIAWQNRTQLLSLMHASDAITGLLAYPISSALMQYQLWAPFGLAVLIFILRYAVLFYMPESSPYFDQNATEADILLNPYEARRWEDREGDQSSLVSPKSLTTDAGRGLGSLFTAMRSSSLWSFFKHRGPNAIFGCFIGKRIAFSSEGFISQYASEILHKNISQTYWLRTFNYAGMLIVLGVILPLLSRCLANPTNELVVVRGSLVDLMVGFTILWRGRSLVALSTGMLPNESVCLWRLVDLSGLFICGFGEGLEVGLQSLGSYLVGEAHHATFFSFVSVLGVFGELLGGPVMAGVYAVRGQDSLPMGYCFLLSMVLFGGLLLASFLIQSSQNQREHLENRVNKIKTQVIMISDFESSPGQKTQPWRKHWPPPPSVDTTLGAGFKAGELLTVDGSNSTASFGYNDEGEAITGTPKPEKGKLAHLDDAPKGTFQRLRKNIWLRLKTVGGEAK</sequence>
<proteinExistence type="predicted"/>
<evidence type="ECO:0000256" key="3">
    <source>
        <dbReference type="ARBA" id="ARBA00022989"/>
    </source>
</evidence>
<feature type="transmembrane region" description="Helical" evidence="6">
    <location>
        <begin position="210"/>
        <end position="233"/>
    </location>
</feature>
<keyword evidence="4 6" id="KW-0472">Membrane</keyword>
<feature type="compositionally biased region" description="Low complexity" evidence="5">
    <location>
        <begin position="15"/>
        <end position="25"/>
    </location>
</feature>
<evidence type="ECO:0000256" key="1">
    <source>
        <dbReference type="ARBA" id="ARBA00004141"/>
    </source>
</evidence>
<feature type="transmembrane region" description="Helical" evidence="6">
    <location>
        <begin position="448"/>
        <end position="471"/>
    </location>
</feature>
<comment type="caution">
    <text evidence="7">The sequence shown here is derived from an EMBL/GenBank/DDBJ whole genome shotgun (WGS) entry which is preliminary data.</text>
</comment>
<evidence type="ECO:0000256" key="2">
    <source>
        <dbReference type="ARBA" id="ARBA00022692"/>
    </source>
</evidence>
<dbReference type="InterPro" id="IPR036259">
    <property type="entry name" value="MFS_trans_sf"/>
</dbReference>
<evidence type="ECO:0000313" key="8">
    <source>
        <dbReference type="Proteomes" id="UP001465668"/>
    </source>
</evidence>
<feature type="transmembrane region" description="Helical" evidence="6">
    <location>
        <begin position="483"/>
        <end position="502"/>
    </location>
</feature>
<organism evidence="7 8">
    <name type="scientific">Seiridium cardinale</name>
    <dbReference type="NCBI Taxonomy" id="138064"/>
    <lineage>
        <taxon>Eukaryota</taxon>
        <taxon>Fungi</taxon>
        <taxon>Dikarya</taxon>
        <taxon>Ascomycota</taxon>
        <taxon>Pezizomycotina</taxon>
        <taxon>Sordariomycetes</taxon>
        <taxon>Xylariomycetidae</taxon>
        <taxon>Amphisphaeriales</taxon>
        <taxon>Sporocadaceae</taxon>
        <taxon>Seiridium</taxon>
    </lineage>
</organism>
<feature type="region of interest" description="Disordered" evidence="5">
    <location>
        <begin position="1"/>
        <end position="31"/>
    </location>
</feature>
<feature type="transmembrane region" description="Helical" evidence="6">
    <location>
        <begin position="373"/>
        <end position="390"/>
    </location>
</feature>
<name>A0ABR2Y1P5_9PEZI</name>
<dbReference type="PANTHER" id="PTHR23507:SF1">
    <property type="entry name" value="FI18259P1-RELATED"/>
    <property type="match status" value="1"/>
</dbReference>
<feature type="transmembrane region" description="Helical" evidence="6">
    <location>
        <begin position="340"/>
        <end position="361"/>
    </location>
</feature>
<dbReference type="EMBL" id="JARVKM010000008">
    <property type="protein sequence ID" value="KAK9779985.1"/>
    <property type="molecule type" value="Genomic_DNA"/>
</dbReference>
<dbReference type="PANTHER" id="PTHR23507">
    <property type="entry name" value="ZGC:174356"/>
    <property type="match status" value="1"/>
</dbReference>
<accession>A0ABR2Y1P5</accession>
<reference evidence="7 8" key="1">
    <citation type="submission" date="2024-02" db="EMBL/GenBank/DDBJ databases">
        <title>First draft genome assembly of two strains of Seiridium cardinale.</title>
        <authorList>
            <person name="Emiliani G."/>
            <person name="Scali E."/>
        </authorList>
    </citation>
    <scope>NUCLEOTIDE SEQUENCE [LARGE SCALE GENOMIC DNA]</scope>
    <source>
        <strain evidence="7 8">BM-138-000479</strain>
    </source>
</reference>
<dbReference type="Proteomes" id="UP001465668">
    <property type="component" value="Unassembled WGS sequence"/>
</dbReference>
<comment type="subcellular location">
    <subcellularLocation>
        <location evidence="1">Membrane</location>
        <topology evidence="1">Multi-pass membrane protein</topology>
    </subcellularLocation>
</comment>
<keyword evidence="3 6" id="KW-1133">Transmembrane helix</keyword>
<evidence type="ECO:0000256" key="5">
    <source>
        <dbReference type="SAM" id="MobiDB-lite"/>
    </source>
</evidence>
<keyword evidence="2 6" id="KW-0812">Transmembrane</keyword>